<evidence type="ECO:0000256" key="3">
    <source>
        <dbReference type="ARBA" id="ARBA00022692"/>
    </source>
</evidence>
<dbReference type="PANTHER" id="PTHR30250">
    <property type="entry name" value="PST FAMILY PREDICTED COLANIC ACID TRANSPORTER"/>
    <property type="match status" value="1"/>
</dbReference>
<keyword evidence="2" id="KW-1003">Cell membrane</keyword>
<feature type="transmembrane region" description="Helical" evidence="6">
    <location>
        <begin position="339"/>
        <end position="356"/>
    </location>
</feature>
<evidence type="ECO:0000256" key="1">
    <source>
        <dbReference type="ARBA" id="ARBA00004651"/>
    </source>
</evidence>
<feature type="transmembrane region" description="Helical" evidence="6">
    <location>
        <begin position="243"/>
        <end position="267"/>
    </location>
</feature>
<feature type="transmembrane region" description="Helical" evidence="6">
    <location>
        <begin position="43"/>
        <end position="67"/>
    </location>
</feature>
<feature type="transmembrane region" description="Helical" evidence="6">
    <location>
        <begin position="88"/>
        <end position="115"/>
    </location>
</feature>
<dbReference type="GO" id="GO:0005886">
    <property type="term" value="C:plasma membrane"/>
    <property type="evidence" value="ECO:0007669"/>
    <property type="project" value="UniProtKB-SubCell"/>
</dbReference>
<dbReference type="InterPro" id="IPR002797">
    <property type="entry name" value="Polysacc_synth"/>
</dbReference>
<evidence type="ECO:0000313" key="8">
    <source>
        <dbReference type="Proteomes" id="UP000263754"/>
    </source>
</evidence>
<dbReference type="InterPro" id="IPR050833">
    <property type="entry name" value="Poly_Biosynth_Transport"/>
</dbReference>
<dbReference type="Pfam" id="PF01943">
    <property type="entry name" value="Polysacc_synt"/>
    <property type="match status" value="1"/>
</dbReference>
<dbReference type="EMBL" id="QSOF01000016">
    <property type="protein sequence ID" value="RGI74909.1"/>
    <property type="molecule type" value="Genomic_DNA"/>
</dbReference>
<dbReference type="PANTHER" id="PTHR30250:SF26">
    <property type="entry name" value="PSMA PROTEIN"/>
    <property type="match status" value="1"/>
</dbReference>
<evidence type="ECO:0000256" key="6">
    <source>
        <dbReference type="SAM" id="Phobius"/>
    </source>
</evidence>
<accession>A0A374MTY0</accession>
<reference evidence="7 8" key="1">
    <citation type="submission" date="2018-08" db="EMBL/GenBank/DDBJ databases">
        <title>A genome reference for cultivated species of the human gut microbiota.</title>
        <authorList>
            <person name="Zou Y."/>
            <person name="Xue W."/>
            <person name="Luo G."/>
        </authorList>
    </citation>
    <scope>NUCLEOTIDE SEQUENCE [LARGE SCALE GENOMIC DNA]</scope>
    <source>
        <strain evidence="7 8">TM10-17</strain>
    </source>
</reference>
<keyword evidence="4 6" id="KW-1133">Transmembrane helix</keyword>
<protein>
    <submittedName>
        <fullName evidence="7">Uncharacterized protein</fullName>
    </submittedName>
</protein>
<evidence type="ECO:0000313" key="7">
    <source>
        <dbReference type="EMBL" id="RGI74909.1"/>
    </source>
</evidence>
<proteinExistence type="predicted"/>
<gene>
    <name evidence="7" type="ORF">DXD90_11920</name>
</gene>
<feature type="transmembrane region" description="Helical" evidence="6">
    <location>
        <begin position="9"/>
        <end position="31"/>
    </location>
</feature>
<feature type="transmembrane region" description="Helical" evidence="6">
    <location>
        <begin position="377"/>
        <end position="399"/>
    </location>
</feature>
<comment type="subcellular location">
    <subcellularLocation>
        <location evidence="1">Cell membrane</location>
        <topology evidence="1">Multi-pass membrane protein</topology>
    </subcellularLocation>
</comment>
<dbReference type="Proteomes" id="UP000263754">
    <property type="component" value="Unassembled WGS sequence"/>
</dbReference>
<feature type="transmembrane region" description="Helical" evidence="6">
    <location>
        <begin position="463"/>
        <end position="484"/>
    </location>
</feature>
<dbReference type="RefSeq" id="WP_117652662.1">
    <property type="nucleotide sequence ID" value="NZ_JADNFT010000009.1"/>
</dbReference>
<evidence type="ECO:0000256" key="5">
    <source>
        <dbReference type="ARBA" id="ARBA00023136"/>
    </source>
</evidence>
<feature type="transmembrane region" description="Helical" evidence="6">
    <location>
        <begin position="188"/>
        <end position="207"/>
    </location>
</feature>
<feature type="transmembrane region" description="Helical" evidence="6">
    <location>
        <begin position="310"/>
        <end position="327"/>
    </location>
</feature>
<dbReference type="AlphaFoldDB" id="A0A374MTY0"/>
<feature type="transmembrane region" description="Helical" evidence="6">
    <location>
        <begin position="164"/>
        <end position="182"/>
    </location>
</feature>
<keyword evidence="3 6" id="KW-0812">Transmembrane</keyword>
<comment type="caution">
    <text evidence="7">The sequence shown here is derived from an EMBL/GenBank/DDBJ whole genome shotgun (WGS) entry which is preliminary data.</text>
</comment>
<organism evidence="7 8">
    <name type="scientific">Bacteroides uniformis</name>
    <dbReference type="NCBI Taxonomy" id="820"/>
    <lineage>
        <taxon>Bacteria</taxon>
        <taxon>Pseudomonadati</taxon>
        <taxon>Bacteroidota</taxon>
        <taxon>Bacteroidia</taxon>
        <taxon>Bacteroidales</taxon>
        <taxon>Bacteroidaceae</taxon>
        <taxon>Bacteroides</taxon>
    </lineage>
</organism>
<sequence>MKLDSKKQIALGAIMSYISIGINIVTGLVFTPWMIHSIGKENYGLFTLALSVISLFVFDFGLSSAITRFLSIYIADGKKEKIEQCLGLVLRIYLVIDIFLFLVLCSVYFFIPYIYKELTLEEIEKFKVIYIMAASFSIFSLPFIPANGILTANEKFVQNKVCDIIHKILVVLTMTVVLLYNGGLYTLVMVNIWSGMIAYLAKLWCIYRFTDTRIDLHYFNRLEIKEILQFSGWITIVSICKRLIFTIAPTILGFFCGSASIAIFGIANAIEGYVFYFADALSGLLLPRVSRVYIKEHGNVLPLMIKVGRIQLYIVSAIVFGFIVLGQDFLNLWLGEQFADSYICIILLILPCVFQLPQEVGSHAIIVQNKVKEQAKVFIIMGLLNIVFGVILTSLFDVLGMCLSIFISSFVRTIGLDIIMYRSLKIDVFKFFKSTFIKQTAPLLLAMGISIYINTIFECSGWLLFAVESLLYCILFSVCSFVVMNEDEKRIASNFLSKVKI</sequence>
<feature type="transmembrane region" description="Helical" evidence="6">
    <location>
        <begin position="127"/>
        <end position="152"/>
    </location>
</feature>
<feature type="transmembrane region" description="Helical" evidence="6">
    <location>
        <begin position="405"/>
        <end position="424"/>
    </location>
</feature>
<evidence type="ECO:0000256" key="4">
    <source>
        <dbReference type="ARBA" id="ARBA00022989"/>
    </source>
</evidence>
<name>A0A374MTY0_BACUN</name>
<evidence type="ECO:0000256" key="2">
    <source>
        <dbReference type="ARBA" id="ARBA00022475"/>
    </source>
</evidence>
<feature type="transmembrane region" description="Helical" evidence="6">
    <location>
        <begin position="436"/>
        <end position="457"/>
    </location>
</feature>
<keyword evidence="5 6" id="KW-0472">Membrane</keyword>